<evidence type="ECO:0000256" key="1">
    <source>
        <dbReference type="ARBA" id="ARBA00006315"/>
    </source>
</evidence>
<comment type="similarity">
    <text evidence="1 2">Belongs to the MEMO1 family.</text>
</comment>
<dbReference type="Gene3D" id="3.40.830.10">
    <property type="entry name" value="LigB-like"/>
    <property type="match status" value="1"/>
</dbReference>
<dbReference type="AlphaFoldDB" id="A0A7W7Y4Q1"/>
<dbReference type="RefSeq" id="WP_183731780.1">
    <property type="nucleotide sequence ID" value="NZ_JACHID010000007.1"/>
</dbReference>
<dbReference type="PANTHER" id="PTHR11060">
    <property type="entry name" value="PROTEIN MEMO1"/>
    <property type="match status" value="1"/>
</dbReference>
<evidence type="ECO:0000256" key="2">
    <source>
        <dbReference type="HAMAP-Rule" id="MF_00055"/>
    </source>
</evidence>
<name>A0A7W7Y4Q1_9BACT</name>
<dbReference type="EMBL" id="JACHID010000007">
    <property type="protein sequence ID" value="MBB5022028.1"/>
    <property type="molecule type" value="Genomic_DNA"/>
</dbReference>
<protein>
    <recommendedName>
        <fullName evidence="2">MEMO1 family protein HNR37_001345</fullName>
    </recommendedName>
</protein>
<comment type="caution">
    <text evidence="3">The sequence shown here is derived from an EMBL/GenBank/DDBJ whole genome shotgun (WGS) entry which is preliminary data.</text>
</comment>
<dbReference type="InterPro" id="IPR002737">
    <property type="entry name" value="MEMO1_fam"/>
</dbReference>
<dbReference type="PANTHER" id="PTHR11060:SF0">
    <property type="entry name" value="PROTEIN MEMO1"/>
    <property type="match status" value="1"/>
</dbReference>
<dbReference type="HAMAP" id="MF_00055">
    <property type="entry name" value="MEMO1"/>
    <property type="match status" value="1"/>
</dbReference>
<proteinExistence type="inferred from homology"/>
<dbReference type="NCBIfam" id="TIGR04336">
    <property type="entry name" value="AmmeMemoSam_B"/>
    <property type="match status" value="1"/>
</dbReference>
<keyword evidence="4" id="KW-1185">Reference proteome</keyword>
<sequence length="263" mass="27741">MTLRHPCVADMFYPGNHEAVRNFLRSVSLDSEKSPARCAVVPHAGWVYSGELAAAVLGCIAIPGKVVMVGPNHTGLGSAIAIFGAGQWRTPLGDAAVAPEAETLAQHLGVQPDVTAHQREHSLEVLVPMLQYFRPDVQILPVATAALQHDAAIAIARAVHESLAGQSYLLVASTDMNHFEARSVSDHKNALAMERIEALDSVGLLSVVEQENISMCGAFATAVAIESARLRGGHSARQVGYTDSAAKNGDTSSVVGYAGYILP</sequence>
<dbReference type="CDD" id="cd07361">
    <property type="entry name" value="MEMO_like"/>
    <property type="match status" value="1"/>
</dbReference>
<evidence type="ECO:0000313" key="3">
    <source>
        <dbReference type="EMBL" id="MBB5022028.1"/>
    </source>
</evidence>
<evidence type="ECO:0000313" key="4">
    <source>
        <dbReference type="Proteomes" id="UP000528322"/>
    </source>
</evidence>
<organism evidence="3 4">
    <name type="scientific">Desulfurispira natronophila</name>
    <dbReference type="NCBI Taxonomy" id="682562"/>
    <lineage>
        <taxon>Bacteria</taxon>
        <taxon>Pseudomonadati</taxon>
        <taxon>Chrysiogenota</taxon>
        <taxon>Chrysiogenia</taxon>
        <taxon>Chrysiogenales</taxon>
        <taxon>Chrysiogenaceae</taxon>
        <taxon>Desulfurispira</taxon>
    </lineage>
</organism>
<gene>
    <name evidence="3" type="ORF">HNR37_001345</name>
</gene>
<reference evidence="3 4" key="1">
    <citation type="submission" date="2020-08" db="EMBL/GenBank/DDBJ databases">
        <title>Genomic Encyclopedia of Type Strains, Phase IV (KMG-IV): sequencing the most valuable type-strain genomes for metagenomic binning, comparative biology and taxonomic classification.</title>
        <authorList>
            <person name="Goeker M."/>
        </authorList>
    </citation>
    <scope>NUCLEOTIDE SEQUENCE [LARGE SCALE GENOMIC DNA]</scope>
    <source>
        <strain evidence="3 4">DSM 22071</strain>
    </source>
</reference>
<dbReference type="Proteomes" id="UP000528322">
    <property type="component" value="Unassembled WGS sequence"/>
</dbReference>
<dbReference type="Pfam" id="PF01875">
    <property type="entry name" value="Memo"/>
    <property type="match status" value="1"/>
</dbReference>
<accession>A0A7W7Y4Q1</accession>